<dbReference type="PANTHER" id="PTHR35569">
    <property type="entry name" value="CYANAMIDE HYDRATASE DDI2-RELATED"/>
    <property type="match status" value="1"/>
</dbReference>
<accession>A0A9Q8QD70</accession>
<dbReference type="SUPFAM" id="SSF109604">
    <property type="entry name" value="HD-domain/PDEase-like"/>
    <property type="match status" value="1"/>
</dbReference>
<dbReference type="OrthoDB" id="409121at2759"/>
<dbReference type="SMART" id="SM00471">
    <property type="entry name" value="HDc"/>
    <property type="match status" value="1"/>
</dbReference>
<dbReference type="EMBL" id="CP086356">
    <property type="protein sequence ID" value="UNI17843.1"/>
    <property type="molecule type" value="Genomic_DNA"/>
</dbReference>
<dbReference type="EC" id="4.2.1.69" evidence="2"/>
<dbReference type="KEGG" id="ptkz:JDV02_004158"/>
<dbReference type="PANTHER" id="PTHR35569:SF1">
    <property type="entry name" value="CYANAMIDE HYDRATASE DDI2-RELATED"/>
    <property type="match status" value="1"/>
</dbReference>
<evidence type="ECO:0000313" key="2">
    <source>
        <dbReference type="EMBL" id="UNI17843.1"/>
    </source>
</evidence>
<proteinExistence type="predicted"/>
<evidence type="ECO:0000259" key="1">
    <source>
        <dbReference type="PROSITE" id="PS51831"/>
    </source>
</evidence>
<dbReference type="InterPro" id="IPR006674">
    <property type="entry name" value="HD_domain"/>
</dbReference>
<evidence type="ECO:0000313" key="3">
    <source>
        <dbReference type="Proteomes" id="UP000829364"/>
    </source>
</evidence>
<dbReference type="PROSITE" id="PS51831">
    <property type="entry name" value="HD"/>
    <property type="match status" value="1"/>
</dbReference>
<protein>
    <submittedName>
        <fullName evidence="2">Cyanamide hydratase</fullName>
        <ecNumber evidence="2">4.2.1.69</ecNumber>
    </submittedName>
</protein>
<dbReference type="InterPro" id="IPR017771">
    <property type="entry name" value="Cyanamide_hydratase_HD"/>
</dbReference>
<reference evidence="2" key="1">
    <citation type="submission" date="2021-11" db="EMBL/GenBank/DDBJ databases">
        <title>Purpureocillium_takamizusanense_genome.</title>
        <authorList>
            <person name="Nguyen N.-H."/>
        </authorList>
    </citation>
    <scope>NUCLEOTIDE SEQUENCE</scope>
    <source>
        <strain evidence="2">PT3</strain>
    </source>
</reference>
<dbReference type="InterPro" id="IPR003607">
    <property type="entry name" value="HD/PDEase_dom"/>
</dbReference>
<dbReference type="Pfam" id="PF01966">
    <property type="entry name" value="HD"/>
    <property type="match status" value="1"/>
</dbReference>
<keyword evidence="2" id="KW-0456">Lyase</keyword>
<dbReference type="NCBIfam" id="TIGR03401">
    <property type="entry name" value="cyanamide_fam"/>
    <property type="match status" value="1"/>
</dbReference>
<dbReference type="AlphaFoldDB" id="A0A9Q8QD70"/>
<organism evidence="2 3">
    <name type="scientific">Purpureocillium takamizusanense</name>
    <dbReference type="NCBI Taxonomy" id="2060973"/>
    <lineage>
        <taxon>Eukaryota</taxon>
        <taxon>Fungi</taxon>
        <taxon>Dikarya</taxon>
        <taxon>Ascomycota</taxon>
        <taxon>Pezizomycotina</taxon>
        <taxon>Sordariomycetes</taxon>
        <taxon>Hypocreomycetidae</taxon>
        <taxon>Hypocreales</taxon>
        <taxon>Ophiocordycipitaceae</taxon>
        <taxon>Purpureocillium</taxon>
    </lineage>
</organism>
<sequence>MADDVERNGWHAVPLDPSKIFHGGRPFVNEPTAVRVNDVVFPDDDAVVAFVRDHVREKLPDKTFNHSMRVYYYATAILRDQFPERSQQLSPVTLALACLLHDIGTADEHMAASRMSFEFYGAIQARDLLLARGCPRDRADAVCETVMRHQDLGVDGTITFLGQLIQLATIFDNVSDHPAVADFGQVLHPETREDVIAAFPRRGWLGCFADTVRREITQKPWCHTTHIPDFAAKIRGNKLMARYE</sequence>
<dbReference type="Proteomes" id="UP000829364">
    <property type="component" value="Chromosome 3"/>
</dbReference>
<dbReference type="GO" id="GO:0018820">
    <property type="term" value="F:cyanamide hydratase activity"/>
    <property type="evidence" value="ECO:0007669"/>
    <property type="project" value="UniProtKB-EC"/>
</dbReference>
<dbReference type="GeneID" id="72066113"/>
<gene>
    <name evidence="2" type="ORF">JDV02_004158</name>
</gene>
<keyword evidence="3" id="KW-1185">Reference proteome</keyword>
<dbReference type="CDD" id="cd00077">
    <property type="entry name" value="HDc"/>
    <property type="match status" value="1"/>
</dbReference>
<feature type="domain" description="HD" evidence="1">
    <location>
        <begin position="63"/>
        <end position="174"/>
    </location>
</feature>
<dbReference type="Gene3D" id="1.10.3210.10">
    <property type="entry name" value="Hypothetical protein af1432"/>
    <property type="match status" value="1"/>
</dbReference>
<name>A0A9Q8QD70_9HYPO</name>
<dbReference type="RefSeq" id="XP_047841324.1">
    <property type="nucleotide sequence ID" value="XM_047985347.1"/>
</dbReference>